<evidence type="ECO:0008006" key="4">
    <source>
        <dbReference type="Google" id="ProtNLM"/>
    </source>
</evidence>
<dbReference type="PROSITE" id="PS51257">
    <property type="entry name" value="PROKAR_LIPOPROTEIN"/>
    <property type="match status" value="1"/>
</dbReference>
<keyword evidence="3" id="KW-1185">Reference proteome</keyword>
<name>A0A3B0C6Q6_9FLAO</name>
<dbReference type="OrthoDB" id="1381710at2"/>
<dbReference type="EMBL" id="RBCJ01000003">
    <property type="protein sequence ID" value="RKN80044.1"/>
    <property type="molecule type" value="Genomic_DNA"/>
</dbReference>
<proteinExistence type="predicted"/>
<feature type="chain" id="PRO_5017345710" description="Lipocalin-like domain-containing protein" evidence="1">
    <location>
        <begin position="22"/>
        <end position="133"/>
    </location>
</feature>
<protein>
    <recommendedName>
        <fullName evidence="4">Lipocalin-like domain-containing protein</fullName>
    </recommendedName>
</protein>
<dbReference type="AlphaFoldDB" id="A0A3B0C6Q6"/>
<accession>A0A3B0C6Q6</accession>
<sequence length="133" mass="15212">MKKSILLLFLATGFFFTSCNKDDSDSNNSDNSSLLDKWWFDSNNVIADIYFHSDGKYEQRIVLLGNEFTGSGDWAWEDENSGIMKIENLEGSGQIATSVWFKISDIQKNTFALQQSINGTDYTKEVFYQDTEE</sequence>
<evidence type="ECO:0000313" key="3">
    <source>
        <dbReference type="Proteomes" id="UP000276603"/>
    </source>
</evidence>
<dbReference type="RefSeq" id="WP_120712855.1">
    <property type="nucleotide sequence ID" value="NZ_RBCJ01000003.1"/>
</dbReference>
<gene>
    <name evidence="2" type="ORF">D7Z94_17530</name>
</gene>
<reference evidence="2 3" key="1">
    <citation type="submission" date="2018-10" db="EMBL/GenBank/DDBJ databases">
        <title>Ulvibacterium marinum gen. nov., sp. nov., a novel marine bacterium of the family Flavobacteriaceae, isolated from a culture of the green alga Ulva prolifera.</title>
        <authorList>
            <person name="Zhang Z."/>
        </authorList>
    </citation>
    <scope>NUCLEOTIDE SEQUENCE [LARGE SCALE GENOMIC DNA]</scope>
    <source>
        <strain evidence="2 3">CCMM003</strain>
    </source>
</reference>
<evidence type="ECO:0000256" key="1">
    <source>
        <dbReference type="SAM" id="SignalP"/>
    </source>
</evidence>
<dbReference type="Proteomes" id="UP000276603">
    <property type="component" value="Unassembled WGS sequence"/>
</dbReference>
<organism evidence="2 3">
    <name type="scientific">Ulvibacterium marinum</name>
    <dbReference type="NCBI Taxonomy" id="2419782"/>
    <lineage>
        <taxon>Bacteria</taxon>
        <taxon>Pseudomonadati</taxon>
        <taxon>Bacteroidota</taxon>
        <taxon>Flavobacteriia</taxon>
        <taxon>Flavobacteriales</taxon>
        <taxon>Flavobacteriaceae</taxon>
        <taxon>Ulvibacterium</taxon>
    </lineage>
</organism>
<comment type="caution">
    <text evidence="2">The sequence shown here is derived from an EMBL/GenBank/DDBJ whole genome shotgun (WGS) entry which is preliminary data.</text>
</comment>
<keyword evidence="1" id="KW-0732">Signal</keyword>
<feature type="signal peptide" evidence="1">
    <location>
        <begin position="1"/>
        <end position="21"/>
    </location>
</feature>
<evidence type="ECO:0000313" key="2">
    <source>
        <dbReference type="EMBL" id="RKN80044.1"/>
    </source>
</evidence>